<evidence type="ECO:0000313" key="2">
    <source>
        <dbReference type="Ensembl" id="ENSCCRP00020037019.1"/>
    </source>
</evidence>
<keyword evidence="1" id="KW-1133">Transmembrane helix</keyword>
<keyword evidence="1" id="KW-0472">Membrane</keyword>
<sequence>MFNSLWKVTPAHRGTLTEISDQAPCDLTLFTCLLIGSYCFCIIPLLSALCGKPKTQLWSTCLCFIALILI</sequence>
<dbReference type="Ensembl" id="ENSCCRT00020040404.1">
    <property type="protein sequence ID" value="ENSCCRP00020037019.1"/>
    <property type="gene ID" value="ENSCCRG00020016528.1"/>
</dbReference>
<dbReference type="OMA" id="CFCIIPL"/>
<evidence type="ECO:0000313" key="3">
    <source>
        <dbReference type="Proteomes" id="UP000694701"/>
    </source>
</evidence>
<protein>
    <submittedName>
        <fullName evidence="2">Uncharacterized protein</fullName>
    </submittedName>
</protein>
<keyword evidence="1" id="KW-0812">Transmembrane</keyword>
<name>A0A8C2HED1_CYPCA</name>
<proteinExistence type="predicted"/>
<evidence type="ECO:0000256" key="1">
    <source>
        <dbReference type="SAM" id="Phobius"/>
    </source>
</evidence>
<reference evidence="2" key="1">
    <citation type="submission" date="2025-08" db="UniProtKB">
        <authorList>
            <consortium name="Ensembl"/>
        </authorList>
    </citation>
    <scope>IDENTIFICATION</scope>
</reference>
<dbReference type="AlphaFoldDB" id="A0A8C2HED1"/>
<organism evidence="2 3">
    <name type="scientific">Cyprinus carpio</name>
    <name type="common">Common carp</name>
    <dbReference type="NCBI Taxonomy" id="7962"/>
    <lineage>
        <taxon>Eukaryota</taxon>
        <taxon>Metazoa</taxon>
        <taxon>Chordata</taxon>
        <taxon>Craniata</taxon>
        <taxon>Vertebrata</taxon>
        <taxon>Euteleostomi</taxon>
        <taxon>Actinopterygii</taxon>
        <taxon>Neopterygii</taxon>
        <taxon>Teleostei</taxon>
        <taxon>Ostariophysi</taxon>
        <taxon>Cypriniformes</taxon>
        <taxon>Cyprinidae</taxon>
        <taxon>Cyprininae</taxon>
        <taxon>Cyprinus</taxon>
    </lineage>
</organism>
<feature type="transmembrane region" description="Helical" evidence="1">
    <location>
        <begin position="27"/>
        <end position="49"/>
    </location>
</feature>
<dbReference type="Proteomes" id="UP000694701">
    <property type="component" value="Unplaced"/>
</dbReference>
<accession>A0A8C2HED1</accession>